<evidence type="ECO:0000313" key="6">
    <source>
        <dbReference type="Proteomes" id="UP000503540"/>
    </source>
</evidence>
<dbReference type="KEGG" id="nah:F5544_24050"/>
<feature type="domain" description="HTH merR-type" evidence="4">
    <location>
        <begin position="16"/>
        <end position="81"/>
    </location>
</feature>
<dbReference type="InterPro" id="IPR000551">
    <property type="entry name" value="MerR-type_HTH_dom"/>
</dbReference>
<dbReference type="PRINTS" id="PR00040">
    <property type="entry name" value="HTHMERR"/>
</dbReference>
<dbReference type="EMBL" id="CP046172">
    <property type="protein sequence ID" value="QIS12667.1"/>
    <property type="molecule type" value="Genomic_DNA"/>
</dbReference>
<dbReference type="InterPro" id="IPR047057">
    <property type="entry name" value="MerR_fam"/>
</dbReference>
<keyword evidence="1" id="KW-0805">Transcription regulation</keyword>
<protein>
    <submittedName>
        <fullName evidence="5">MerR family transcriptional regulator</fullName>
    </submittedName>
</protein>
<evidence type="ECO:0000313" key="5">
    <source>
        <dbReference type="EMBL" id="QIS12667.1"/>
    </source>
</evidence>
<dbReference type="PANTHER" id="PTHR30204">
    <property type="entry name" value="REDOX-CYCLING DRUG-SENSING TRANSCRIPTIONAL ACTIVATOR SOXR"/>
    <property type="match status" value="1"/>
</dbReference>
<keyword evidence="6" id="KW-1185">Reference proteome</keyword>
<dbReference type="PROSITE" id="PS50937">
    <property type="entry name" value="HTH_MERR_2"/>
    <property type="match status" value="1"/>
</dbReference>
<sequence>MTLWQGQAKGSARVLIGQLAERTGTSERQLRYYERTGLLDAQRQANGYRDYDGSAERTVHQIRTLLAAGLPTRVIKQVLPCALGDGSLRPCPGIVSTLRTRLAELDERATELAEAQRTLRRVIDAAESAG</sequence>
<evidence type="ECO:0000256" key="2">
    <source>
        <dbReference type="ARBA" id="ARBA00023125"/>
    </source>
</evidence>
<evidence type="ECO:0000256" key="3">
    <source>
        <dbReference type="ARBA" id="ARBA00023163"/>
    </source>
</evidence>
<name>A0A6G9YHY1_9NOCA</name>
<dbReference type="Pfam" id="PF13411">
    <property type="entry name" value="MerR_1"/>
    <property type="match status" value="1"/>
</dbReference>
<dbReference type="SMART" id="SM00422">
    <property type="entry name" value="HTH_MERR"/>
    <property type="match status" value="1"/>
</dbReference>
<dbReference type="GO" id="GO:0003700">
    <property type="term" value="F:DNA-binding transcription factor activity"/>
    <property type="evidence" value="ECO:0007669"/>
    <property type="project" value="InterPro"/>
</dbReference>
<dbReference type="AlphaFoldDB" id="A0A6G9YHY1"/>
<gene>
    <name evidence="5" type="ORF">F5544_24050</name>
</gene>
<accession>A0A6G9YHY1</accession>
<organism evidence="5 6">
    <name type="scientific">Nocardia arthritidis</name>
    <dbReference type="NCBI Taxonomy" id="228602"/>
    <lineage>
        <taxon>Bacteria</taxon>
        <taxon>Bacillati</taxon>
        <taxon>Actinomycetota</taxon>
        <taxon>Actinomycetes</taxon>
        <taxon>Mycobacteriales</taxon>
        <taxon>Nocardiaceae</taxon>
        <taxon>Nocardia</taxon>
    </lineage>
</organism>
<dbReference type="Gene3D" id="1.10.1660.10">
    <property type="match status" value="1"/>
</dbReference>
<dbReference type="Proteomes" id="UP000503540">
    <property type="component" value="Chromosome"/>
</dbReference>
<reference evidence="5 6" key="1">
    <citation type="journal article" date="2019" name="ACS Chem. Biol.">
        <title>Identification and Mobilization of a Cryptic Antibiotic Biosynthesis Gene Locus from a Human-Pathogenic Nocardia Isolate.</title>
        <authorList>
            <person name="Herisse M."/>
            <person name="Ishida K."/>
            <person name="Porter J.L."/>
            <person name="Howden B."/>
            <person name="Hertweck C."/>
            <person name="Stinear T.P."/>
            <person name="Pidot S.J."/>
        </authorList>
    </citation>
    <scope>NUCLEOTIDE SEQUENCE [LARGE SCALE GENOMIC DNA]</scope>
    <source>
        <strain evidence="5 6">AUSMDU00012717</strain>
    </source>
</reference>
<evidence type="ECO:0000256" key="1">
    <source>
        <dbReference type="ARBA" id="ARBA00023015"/>
    </source>
</evidence>
<dbReference type="SUPFAM" id="SSF46955">
    <property type="entry name" value="Putative DNA-binding domain"/>
    <property type="match status" value="1"/>
</dbReference>
<dbReference type="GO" id="GO:0003677">
    <property type="term" value="F:DNA binding"/>
    <property type="evidence" value="ECO:0007669"/>
    <property type="project" value="UniProtKB-KW"/>
</dbReference>
<dbReference type="InterPro" id="IPR009061">
    <property type="entry name" value="DNA-bd_dom_put_sf"/>
</dbReference>
<dbReference type="RefSeq" id="WP_238846625.1">
    <property type="nucleotide sequence ID" value="NZ_CP046172.1"/>
</dbReference>
<dbReference type="PANTHER" id="PTHR30204:SF94">
    <property type="entry name" value="HEAVY METAL-DEPENDENT TRANSCRIPTIONAL REGULATOR HI_0293-RELATED"/>
    <property type="match status" value="1"/>
</dbReference>
<proteinExistence type="predicted"/>
<keyword evidence="3" id="KW-0804">Transcription</keyword>
<keyword evidence="2" id="KW-0238">DNA-binding</keyword>
<evidence type="ECO:0000259" key="4">
    <source>
        <dbReference type="PROSITE" id="PS50937"/>
    </source>
</evidence>